<gene>
    <name evidence="4" type="ORF">SCF082_LOCUS50867</name>
</gene>
<organism evidence="4 5">
    <name type="scientific">Durusdinium trenchii</name>
    <dbReference type="NCBI Taxonomy" id="1381693"/>
    <lineage>
        <taxon>Eukaryota</taxon>
        <taxon>Sar</taxon>
        <taxon>Alveolata</taxon>
        <taxon>Dinophyceae</taxon>
        <taxon>Suessiales</taxon>
        <taxon>Symbiodiniaceae</taxon>
        <taxon>Durusdinium</taxon>
    </lineage>
</organism>
<keyword evidence="1" id="KW-0175">Coiled coil</keyword>
<keyword evidence="5" id="KW-1185">Reference proteome</keyword>
<dbReference type="EMBL" id="CAXAMM010043306">
    <property type="protein sequence ID" value="CAK9109462.1"/>
    <property type="molecule type" value="Genomic_DNA"/>
</dbReference>
<keyword evidence="3" id="KW-0812">Transmembrane</keyword>
<feature type="transmembrane region" description="Helical" evidence="3">
    <location>
        <begin position="91"/>
        <end position="113"/>
    </location>
</feature>
<evidence type="ECO:0000256" key="3">
    <source>
        <dbReference type="SAM" id="Phobius"/>
    </source>
</evidence>
<comment type="caution">
    <text evidence="4">The sequence shown here is derived from an EMBL/GenBank/DDBJ whole genome shotgun (WGS) entry which is preliminary data.</text>
</comment>
<keyword evidence="3" id="KW-1133">Transmembrane helix</keyword>
<evidence type="ECO:0000313" key="5">
    <source>
        <dbReference type="Proteomes" id="UP001642464"/>
    </source>
</evidence>
<feature type="coiled-coil region" evidence="1">
    <location>
        <begin position="282"/>
        <end position="309"/>
    </location>
</feature>
<proteinExistence type="predicted"/>
<evidence type="ECO:0000313" key="4">
    <source>
        <dbReference type="EMBL" id="CAK9109462.1"/>
    </source>
</evidence>
<sequence length="647" mass="74126">MVRHLQQQRFFRRPVPLRRVMAEWQQTTAKEQVRRQRRQKESKMTKETKDVAARGKGRGRGHIGRWAMLRCRLRSALEPTPSVTVRLRPSYCAEVAVLLVLFAWLALGVRSFFWMLMCCHLCRRWFPLPLVLAAAMLANLLRYRVKRRLVRLQMMRTRSQLEARNDRHAATGDGADVDGRCLLSSTDLDRMSMAPSSPARGLAWPGKQHQLSDEALMEIMGHYSSKKMLLCHFQNFQVEEQVLEAAASAADALAAAPPTRMATRRLTVTAGDSNYAFSSYIVKCQDDEIEELMENYAESLAKAAEEDKKALCDWLDSMRAKAGLVRALVHRWLWQEKAAVEGFGRQKIHDLFAQAGVRKREHAGNICDGTRHWEDAELTRSYPAKWTTSQWQRDQDAALSDWRARWQAMDLPDTLPPEWYERCEDQLDRVTSCWLGLFVDQRPDIGDAWLMVLSHLETSEGHTAWALVSWADGRLGDHFVDLDDVDSIRHIDQAMEYDRILRRQPPLLPPLPDRQARPRPAPLLLDLQGQFYDQAALLSDFQVSFDHVLQIPPMPAVVDPVTGERLIYVMHFFWGRRRPGDCHTFILQEELPQGYHFVLLSLDTAIDEVYGNLDGANWDTVVGFLALGITARPSMRDFLCSSPPSTP</sequence>
<reference evidence="4 5" key="1">
    <citation type="submission" date="2024-02" db="EMBL/GenBank/DDBJ databases">
        <authorList>
            <person name="Chen Y."/>
            <person name="Shah S."/>
            <person name="Dougan E. K."/>
            <person name="Thang M."/>
            <person name="Chan C."/>
        </authorList>
    </citation>
    <scope>NUCLEOTIDE SEQUENCE [LARGE SCALE GENOMIC DNA]</scope>
</reference>
<evidence type="ECO:0000256" key="1">
    <source>
        <dbReference type="SAM" id="Coils"/>
    </source>
</evidence>
<feature type="compositionally biased region" description="Basic and acidic residues" evidence="2">
    <location>
        <begin position="31"/>
        <end position="53"/>
    </location>
</feature>
<evidence type="ECO:0000256" key="2">
    <source>
        <dbReference type="SAM" id="MobiDB-lite"/>
    </source>
</evidence>
<feature type="region of interest" description="Disordered" evidence="2">
    <location>
        <begin position="31"/>
        <end position="59"/>
    </location>
</feature>
<protein>
    <submittedName>
        <fullName evidence="4">Ubiquitin-conjugating enzyme E2 Z</fullName>
    </submittedName>
</protein>
<name>A0ABP0SAT4_9DINO</name>
<keyword evidence="3" id="KW-0472">Membrane</keyword>
<accession>A0ABP0SAT4</accession>
<dbReference type="Proteomes" id="UP001642464">
    <property type="component" value="Unassembled WGS sequence"/>
</dbReference>